<keyword evidence="5" id="KW-0539">Nucleus</keyword>
<dbReference type="InterPro" id="IPR051711">
    <property type="entry name" value="Stress_Response_Reg"/>
</dbReference>
<accession>A0ABR3TIL4</accession>
<evidence type="ECO:0000313" key="8">
    <source>
        <dbReference type="Proteomes" id="UP001521184"/>
    </source>
</evidence>
<keyword evidence="3" id="KW-0238">DNA-binding</keyword>
<evidence type="ECO:0000256" key="4">
    <source>
        <dbReference type="ARBA" id="ARBA00023163"/>
    </source>
</evidence>
<keyword evidence="8" id="KW-1185">Reference proteome</keyword>
<evidence type="ECO:0000256" key="1">
    <source>
        <dbReference type="ARBA" id="ARBA00004123"/>
    </source>
</evidence>
<dbReference type="SMART" id="SM00906">
    <property type="entry name" value="Fungal_trans"/>
    <property type="match status" value="1"/>
</dbReference>
<evidence type="ECO:0000256" key="3">
    <source>
        <dbReference type="ARBA" id="ARBA00023125"/>
    </source>
</evidence>
<dbReference type="InterPro" id="IPR007219">
    <property type="entry name" value="XnlR_reg_dom"/>
</dbReference>
<dbReference type="Proteomes" id="UP001521184">
    <property type="component" value="Unassembled WGS sequence"/>
</dbReference>
<dbReference type="EMBL" id="JAKEKT020000064">
    <property type="protein sequence ID" value="KAL1639382.1"/>
    <property type="molecule type" value="Genomic_DNA"/>
</dbReference>
<comment type="caution">
    <text evidence="7">The sequence shown here is derived from an EMBL/GenBank/DDBJ whole genome shotgun (WGS) entry which is preliminary data.</text>
</comment>
<protein>
    <recommendedName>
        <fullName evidence="6">Xylanolytic transcriptional activator regulatory domain-containing protein</fullName>
    </recommendedName>
</protein>
<gene>
    <name evidence="7" type="ORF">SLS58_007963</name>
</gene>
<evidence type="ECO:0000259" key="6">
    <source>
        <dbReference type="SMART" id="SM00906"/>
    </source>
</evidence>
<dbReference type="PANTHER" id="PTHR47540:SF6">
    <property type="entry name" value="ZN(II)2CYS6 TRANSCRIPTION FACTOR (EUROFUNG)"/>
    <property type="match status" value="1"/>
</dbReference>
<evidence type="ECO:0000313" key="7">
    <source>
        <dbReference type="EMBL" id="KAL1639382.1"/>
    </source>
</evidence>
<organism evidence="7 8">
    <name type="scientific">Diplodia intermedia</name>
    <dbReference type="NCBI Taxonomy" id="856260"/>
    <lineage>
        <taxon>Eukaryota</taxon>
        <taxon>Fungi</taxon>
        <taxon>Dikarya</taxon>
        <taxon>Ascomycota</taxon>
        <taxon>Pezizomycotina</taxon>
        <taxon>Dothideomycetes</taxon>
        <taxon>Dothideomycetes incertae sedis</taxon>
        <taxon>Botryosphaeriales</taxon>
        <taxon>Botryosphaeriaceae</taxon>
        <taxon>Diplodia</taxon>
    </lineage>
</organism>
<dbReference type="CDD" id="cd12148">
    <property type="entry name" value="fungal_TF_MHR"/>
    <property type="match status" value="1"/>
</dbReference>
<evidence type="ECO:0000256" key="2">
    <source>
        <dbReference type="ARBA" id="ARBA00023015"/>
    </source>
</evidence>
<comment type="subcellular location">
    <subcellularLocation>
        <location evidence="1">Nucleus</location>
    </subcellularLocation>
</comment>
<keyword evidence="2" id="KW-0805">Transcription regulation</keyword>
<keyword evidence="4" id="KW-0804">Transcription</keyword>
<dbReference type="PANTHER" id="PTHR47540">
    <property type="entry name" value="THIAMINE REPRESSIBLE GENES REGULATORY PROTEIN THI5"/>
    <property type="match status" value="1"/>
</dbReference>
<reference evidence="7 8" key="1">
    <citation type="journal article" date="2023" name="Plant Dis.">
        <title>First Report of Diplodia intermedia Causing Canker and Dieback Diseases on Apple Trees in Canada.</title>
        <authorList>
            <person name="Ellouze W."/>
            <person name="Ilyukhin E."/>
            <person name="Sulman M."/>
            <person name="Ali S."/>
        </authorList>
    </citation>
    <scope>NUCLEOTIDE SEQUENCE [LARGE SCALE GENOMIC DNA]</scope>
    <source>
        <strain evidence="7 8">M45-28</strain>
    </source>
</reference>
<feature type="domain" description="Xylanolytic transcriptional activator regulatory" evidence="6">
    <location>
        <begin position="200"/>
        <end position="273"/>
    </location>
</feature>
<name>A0ABR3TIL4_9PEZI</name>
<evidence type="ECO:0000256" key="5">
    <source>
        <dbReference type="ARBA" id="ARBA00023242"/>
    </source>
</evidence>
<proteinExistence type="predicted"/>
<sequence length="562" mass="62421">MSRTSPFPNGVDSSSSILPHNPLVARNLPYIRDTKGRPRYLGPTSTWSFCRRALMLLEAQAPSPDGLSAPLNLDGTAFRLRWQPKPMLEPSDLKNLPPMDYAFYLYNTVKYHLGELFGIIDEPYFLAQFERFHKAPWETARAHTLWFTEYLLILAYGKAFLAPSNHSGTAPPGSEFAARAMALLPDPAQLHDEGMLAIEFLALIGQAVRLCYIEGIQRQVPDDVVSPGFASRCNTAWWTVYVLEHELTALMGGPPSIPEDDITTELPFEKSASLPAKALTLRIRLSKLIASMCNTVYGVEKGMGDTFVRTTTTVLHQLAEVSRELEHIKSSFDDVSRSELPHMLRNTMLSYHHCIVLATRPLVMWLLMLSMPPATMEPQQLARPIATLLQTSAESATANIFMLRTLAEHDMLETFLPFQLEYGFSSAMLLCILGAILPTFVPNENWHAAIDFVLDEMVKKKNPVARLRKSELNQLDALLNPLRGYGPVFPDAATSFAGGDVVAGLQRGDVEPAQLADDDGGFEMPWDSMGNVGNQLANPDQMLELAEQIGTGDLLSSFFFEC</sequence>